<dbReference type="GO" id="GO:0008608">
    <property type="term" value="P:attachment of spindle microtubules to kinetochore"/>
    <property type="evidence" value="ECO:0007669"/>
    <property type="project" value="InterPro"/>
</dbReference>
<dbReference type="GO" id="GO:0051010">
    <property type="term" value="F:microtubule plus-end binding"/>
    <property type="evidence" value="ECO:0007669"/>
    <property type="project" value="TreeGrafter"/>
</dbReference>
<accession>M1QBN5</accession>
<dbReference type="Pfam" id="PF08227">
    <property type="entry name" value="DASH_Hsk3"/>
    <property type="match status" value="1"/>
</dbReference>
<dbReference type="OrthoDB" id="3358869at2759"/>
<dbReference type="HOGENOM" id="CLU_149439_1_0_1"/>
<proteinExistence type="predicted"/>
<dbReference type="PANTHER" id="PTHR28289">
    <property type="entry name" value="DASH COMPLEX SUBUNIT HSK3"/>
    <property type="match status" value="1"/>
</dbReference>
<dbReference type="GO" id="GO:0042729">
    <property type="term" value="C:DASH complex"/>
    <property type="evidence" value="ECO:0007669"/>
    <property type="project" value="TreeGrafter"/>
</dbReference>
<dbReference type="InterPro" id="IPR013183">
    <property type="entry name" value="Hsk3-like"/>
</dbReference>
<evidence type="ECO:0000256" key="1">
    <source>
        <dbReference type="SAM" id="MobiDB-lite"/>
    </source>
</evidence>
<gene>
    <name evidence="2" type="primary">hos3</name>
</gene>
<dbReference type="AlphaFoldDB" id="M1QBN5"/>
<feature type="region of interest" description="Disordered" evidence="1">
    <location>
        <begin position="1"/>
        <end position="25"/>
    </location>
</feature>
<dbReference type="RefSeq" id="NP_588279.1">
    <property type="nucleotide sequence ID" value="NM_001023269.2"/>
</dbReference>
<dbReference type="GeneID" id="2539507"/>
<name>M1QBN5_SCHPM</name>
<reference evidence="2" key="1">
    <citation type="submission" date="2012-11" db="EMBL/GenBank/DDBJ databases">
        <title>Protective roles of the Schizosaccharomyces pombe Hos3 against oxidative/nitrosative stress.</title>
        <authorList>
            <person name="Lim C.-J."/>
        </authorList>
    </citation>
    <scope>NUCLEOTIDE SEQUENCE</scope>
    <source>
        <strain evidence="2">KP1</strain>
    </source>
</reference>
<dbReference type="VEuPathDB" id="FungiDB:SPCC417.02"/>
<feature type="compositionally biased region" description="Low complexity" evidence="1">
    <location>
        <begin position="1"/>
        <end position="20"/>
    </location>
</feature>
<evidence type="ECO:0000313" key="2">
    <source>
        <dbReference type="EMBL" id="AGG11794.1"/>
    </source>
</evidence>
<protein>
    <submittedName>
        <fullName evidence="2">High osmolarity sensitivity protein</fullName>
    </submittedName>
</protein>
<sequence length="94" mass="10381">MRRSTIVPTSRTSSSSPSPSQMKSFQMNRLVDQLSKLQSNMSHLENHLHVTAIQAEAIRRLGALQASLLMASGRVMSEARIQKSSDAVEEDVPM</sequence>
<dbReference type="KEGG" id="spo:2539507"/>
<organism evidence="2">
    <name type="scientific">Schizosaccharomyces pombe</name>
    <name type="common">Fission yeast</name>
    <dbReference type="NCBI Taxonomy" id="4896"/>
    <lineage>
        <taxon>Eukaryota</taxon>
        <taxon>Fungi</taxon>
        <taxon>Dikarya</taxon>
        <taxon>Ascomycota</taxon>
        <taxon>Taphrinomycotina</taxon>
        <taxon>Schizosaccharomycetes</taxon>
        <taxon>Schizosaccharomycetales</taxon>
        <taxon>Schizosaccharomycetaceae</taxon>
        <taxon>Schizosaccharomyces</taxon>
    </lineage>
</organism>
<dbReference type="OMA" id="GMFMAAS"/>
<dbReference type="PANTHER" id="PTHR28289:SF1">
    <property type="entry name" value="DASH COMPLEX SUBUNIT HSK3"/>
    <property type="match status" value="1"/>
</dbReference>
<dbReference type="InterPro" id="IPR042332">
    <property type="entry name" value="Hsk3"/>
</dbReference>
<dbReference type="EMBL" id="KC193568">
    <property type="protein sequence ID" value="AGG11794.1"/>
    <property type="molecule type" value="Genomic_DNA"/>
</dbReference>
<dbReference type="SMR" id="M1QBN5"/>